<dbReference type="Proteomes" id="UP001152797">
    <property type="component" value="Unassembled WGS sequence"/>
</dbReference>
<evidence type="ECO:0000313" key="3">
    <source>
        <dbReference type="EMBL" id="CAI4015491.1"/>
    </source>
</evidence>
<evidence type="ECO:0000313" key="6">
    <source>
        <dbReference type="Proteomes" id="UP001152797"/>
    </source>
</evidence>
<dbReference type="GO" id="GO:0016791">
    <property type="term" value="F:phosphatase activity"/>
    <property type="evidence" value="ECO:0007669"/>
    <property type="project" value="TreeGrafter"/>
</dbReference>
<accession>A0A9P1GIS8</accession>
<dbReference type="EMBL" id="CAMXCT030006533">
    <property type="protein sequence ID" value="CAL4802803.1"/>
    <property type="molecule type" value="Genomic_DNA"/>
</dbReference>
<keyword evidence="6" id="KW-1185">Reference proteome</keyword>
<dbReference type="AlphaFoldDB" id="A0A9P1GIS8"/>
<proteinExistence type="predicted"/>
<evidence type="ECO:0000313" key="4">
    <source>
        <dbReference type="EMBL" id="CAL1168866.1"/>
    </source>
</evidence>
<keyword evidence="2" id="KW-0413">Isomerase</keyword>
<dbReference type="InterPro" id="IPR013078">
    <property type="entry name" value="His_Pase_superF_clade-1"/>
</dbReference>
<evidence type="ECO:0000256" key="2">
    <source>
        <dbReference type="ARBA" id="ARBA00023235"/>
    </source>
</evidence>
<evidence type="ECO:0000313" key="5">
    <source>
        <dbReference type="EMBL" id="CAL4802803.1"/>
    </source>
</evidence>
<reference evidence="3" key="1">
    <citation type="submission" date="2022-10" db="EMBL/GenBank/DDBJ databases">
        <authorList>
            <person name="Chen Y."/>
            <person name="Dougan E. K."/>
            <person name="Chan C."/>
            <person name="Rhodes N."/>
            <person name="Thang M."/>
        </authorList>
    </citation>
    <scope>NUCLEOTIDE SEQUENCE</scope>
</reference>
<dbReference type="Pfam" id="PF00300">
    <property type="entry name" value="His_Phos_1"/>
    <property type="match status" value="1"/>
</dbReference>
<dbReference type="Gene3D" id="3.40.50.1240">
    <property type="entry name" value="Phosphoglycerate mutase-like"/>
    <property type="match status" value="1"/>
</dbReference>
<dbReference type="InterPro" id="IPR029033">
    <property type="entry name" value="His_PPase_superfam"/>
</dbReference>
<dbReference type="SUPFAM" id="SSF53254">
    <property type="entry name" value="Phosphoglycerate mutase-like"/>
    <property type="match status" value="1"/>
</dbReference>
<dbReference type="InterPro" id="IPR050275">
    <property type="entry name" value="PGM_Phosphatase"/>
</dbReference>
<dbReference type="SMART" id="SM00855">
    <property type="entry name" value="PGAM"/>
    <property type="match status" value="1"/>
</dbReference>
<comment type="caution">
    <text evidence="3">The sequence shown here is derived from an EMBL/GenBank/DDBJ whole genome shotgun (WGS) entry which is preliminary data.</text>
</comment>
<name>A0A9P1GIS8_9DINO</name>
<evidence type="ECO:0000256" key="1">
    <source>
        <dbReference type="ARBA" id="ARBA00023152"/>
    </source>
</evidence>
<dbReference type="GO" id="GO:0005737">
    <property type="term" value="C:cytoplasm"/>
    <property type="evidence" value="ECO:0007669"/>
    <property type="project" value="TreeGrafter"/>
</dbReference>
<dbReference type="EMBL" id="CAMXCT020006533">
    <property type="protein sequence ID" value="CAL1168866.1"/>
    <property type="molecule type" value="Genomic_DNA"/>
</dbReference>
<organism evidence="3">
    <name type="scientific">Cladocopium goreaui</name>
    <dbReference type="NCBI Taxonomy" id="2562237"/>
    <lineage>
        <taxon>Eukaryota</taxon>
        <taxon>Sar</taxon>
        <taxon>Alveolata</taxon>
        <taxon>Dinophyceae</taxon>
        <taxon>Suessiales</taxon>
        <taxon>Symbiodiniaceae</taxon>
        <taxon>Cladocopium</taxon>
    </lineage>
</organism>
<keyword evidence="1" id="KW-0324">Glycolysis</keyword>
<dbReference type="OrthoDB" id="410439at2759"/>
<reference evidence="4" key="2">
    <citation type="submission" date="2024-04" db="EMBL/GenBank/DDBJ databases">
        <authorList>
            <person name="Chen Y."/>
            <person name="Shah S."/>
            <person name="Dougan E. K."/>
            <person name="Thang M."/>
            <person name="Chan C."/>
        </authorList>
    </citation>
    <scope>NUCLEOTIDE SEQUENCE [LARGE SCALE GENOMIC DNA]</scope>
</reference>
<sequence>MGCFHGCLSVLQWAQPLPATGTITATSTAATGQRLLLVRHGESEYNVHYAKHHQDPGDMWDAQLTSKGEEQAAELKPLMSREHVDLVVSSPLTRAIQTGLLASPPGHHVVTALASEHLEASCDIGRPTSELRAAFQTVDFGDLPEVWWYVPEECRQDITVQESRRLFAKEGRRESRRDFERRVDLFVAWLSHRQEKVIAIFAHADFFNCFLHRYFGEKEARYSDYWMKNCEVLQLELPEPLLPMAERVPSLPAAALADTEEKVQVHTPTPSRASHALEALRQEGLAMLCTSFLGGNPTS</sequence>
<gene>
    <name evidence="3" type="ORF">C1SCF055_LOCUS40315</name>
</gene>
<protein>
    <submittedName>
        <fullName evidence="5">Phosphoglycerate mutase-like protein (AtPGM)</fullName>
    </submittedName>
</protein>
<dbReference type="InterPro" id="IPR001345">
    <property type="entry name" value="PG/BPGM_mutase_AS"/>
</dbReference>
<dbReference type="PANTHER" id="PTHR48100">
    <property type="entry name" value="BROAD-SPECIFICITY PHOSPHATASE YOR283W-RELATED"/>
    <property type="match status" value="1"/>
</dbReference>
<dbReference type="PROSITE" id="PS00175">
    <property type="entry name" value="PG_MUTASE"/>
    <property type="match status" value="1"/>
</dbReference>
<dbReference type="PANTHER" id="PTHR48100:SF1">
    <property type="entry name" value="HISTIDINE PHOSPHATASE FAMILY PROTEIN-RELATED"/>
    <property type="match status" value="1"/>
</dbReference>
<dbReference type="EMBL" id="CAMXCT010006533">
    <property type="protein sequence ID" value="CAI4015491.1"/>
    <property type="molecule type" value="Genomic_DNA"/>
</dbReference>
<dbReference type="CDD" id="cd07067">
    <property type="entry name" value="HP_PGM_like"/>
    <property type="match status" value="1"/>
</dbReference>